<evidence type="ECO:0000259" key="7">
    <source>
        <dbReference type="PROSITE" id="PS50053"/>
    </source>
</evidence>
<dbReference type="Pfam" id="PF00454">
    <property type="entry name" value="PI3_PI4_kinase"/>
    <property type="match status" value="1"/>
</dbReference>
<dbReference type="InterPro" id="IPR011009">
    <property type="entry name" value="Kinase-like_dom_sf"/>
</dbReference>
<dbReference type="Gene3D" id="3.10.20.90">
    <property type="entry name" value="Phosphatidylinositol 3-kinase Catalytic Subunit, Chain A, domain 1"/>
    <property type="match status" value="2"/>
</dbReference>
<gene>
    <name evidence="9" type="ORF">DCAF_LOCUS10743</name>
</gene>
<comment type="similarity">
    <text evidence="1">Belongs to the PI3/PI4-kinase family. Type II PI4K subfamily.</text>
</comment>
<dbReference type="GO" id="GO:0004430">
    <property type="term" value="F:1-phosphatidylinositol 4-kinase activity"/>
    <property type="evidence" value="ECO:0007669"/>
    <property type="project" value="UniProtKB-EC"/>
</dbReference>
<dbReference type="SUPFAM" id="SSF56112">
    <property type="entry name" value="Protein kinase-like (PK-like)"/>
    <property type="match status" value="1"/>
</dbReference>
<dbReference type="PROSITE" id="PS50053">
    <property type="entry name" value="UBIQUITIN_2"/>
    <property type="match status" value="2"/>
</dbReference>
<sequence length="597" mass="66245">MSVVDVGLSPIFEESGHFLPGYWGQKGPVIEDSSILIYISVGGSSIPMRVFESDSIAAVKLRIQTSKGFVVNKQKLVYGGRELARNDCLVKDYGVTSGNVLHLVLKLSDLLFIIVRTNCGKEFEFHVDRYRNIGYIKQRIFKEGKGFVDVEEQQIFYNGKKLDDQKIVDDICDDSDAAIHLLVEKSAKVRAKPLEKDFEISVVAAKSTEKRDGSIAGGHNRSEEVSVLSREQSGRNFLLEPVIVNPKVKLNSVFWNMIDSTFDGLERGNAPIRSSEGTGGTYFMQDPSGQEFVSVFKPVDEEPMAVNNPQGLPVSSNGEGLKKGTRVGEGAVREVAAYILDHPRSGPRAVTGEVMGFAGVPPTVIVQCLHKGFNHPEGFENAMEYAKIGSLQMFMKNEGSCEDIGPGTFPVEEVHKISVFDIRMANADRHAGNILISKGEDGQTVLVPIDHGYCLPEKFEDCTFDWLYWPQARQPYPPEVVDYINSLNAEHDIALLQFYGWNIPLECARTLRISTMLLKKGVERGLAPFAIGSIMCRENLNKESVIEEIVREAEDSLLPGMSEATFLEAVSNIMDYRLDEFTNNFRSGNGFSKGIFI</sequence>
<keyword evidence="10" id="KW-1185">Reference proteome</keyword>
<dbReference type="SUPFAM" id="SSF54236">
    <property type="entry name" value="Ubiquitin-like"/>
    <property type="match status" value="2"/>
</dbReference>
<dbReference type="Pfam" id="PF00240">
    <property type="entry name" value="ubiquitin"/>
    <property type="match status" value="2"/>
</dbReference>
<evidence type="ECO:0000256" key="4">
    <source>
        <dbReference type="ARBA" id="ARBA00022741"/>
    </source>
</evidence>
<reference evidence="9 10" key="1">
    <citation type="submission" date="2024-01" db="EMBL/GenBank/DDBJ databases">
        <authorList>
            <person name="Waweru B."/>
        </authorList>
    </citation>
    <scope>NUCLEOTIDE SEQUENCE [LARGE SCALE GENOMIC DNA]</scope>
</reference>
<comment type="caution">
    <text evidence="9">The sequence shown here is derived from an EMBL/GenBank/DDBJ whole genome shotgun (WGS) entry which is preliminary data.</text>
</comment>
<evidence type="ECO:0000256" key="3">
    <source>
        <dbReference type="ARBA" id="ARBA00022679"/>
    </source>
</evidence>
<organism evidence="9 10">
    <name type="scientific">Dovyalis caffra</name>
    <dbReference type="NCBI Taxonomy" id="77055"/>
    <lineage>
        <taxon>Eukaryota</taxon>
        <taxon>Viridiplantae</taxon>
        <taxon>Streptophyta</taxon>
        <taxon>Embryophyta</taxon>
        <taxon>Tracheophyta</taxon>
        <taxon>Spermatophyta</taxon>
        <taxon>Magnoliopsida</taxon>
        <taxon>eudicotyledons</taxon>
        <taxon>Gunneridae</taxon>
        <taxon>Pentapetalae</taxon>
        <taxon>rosids</taxon>
        <taxon>fabids</taxon>
        <taxon>Malpighiales</taxon>
        <taxon>Salicaceae</taxon>
        <taxon>Flacourtieae</taxon>
        <taxon>Dovyalis</taxon>
    </lineage>
</organism>
<dbReference type="InterPro" id="IPR000626">
    <property type="entry name" value="Ubiquitin-like_dom"/>
</dbReference>
<dbReference type="InterPro" id="IPR000403">
    <property type="entry name" value="PI3/4_kinase_cat_dom"/>
</dbReference>
<dbReference type="PANTHER" id="PTHR45800:SF5">
    <property type="entry name" value="PHOSPHATIDYLINOSITOL 4-KINASE GAMMA 2"/>
    <property type="match status" value="1"/>
</dbReference>
<dbReference type="CDD" id="cd17039">
    <property type="entry name" value="Ubl_ubiquitin_like"/>
    <property type="match status" value="1"/>
</dbReference>
<evidence type="ECO:0000256" key="6">
    <source>
        <dbReference type="ARBA" id="ARBA00022840"/>
    </source>
</evidence>
<keyword evidence="5" id="KW-0418">Kinase</keyword>
<dbReference type="AlphaFoldDB" id="A0AAV1RH36"/>
<evidence type="ECO:0000256" key="2">
    <source>
        <dbReference type="ARBA" id="ARBA00012169"/>
    </source>
</evidence>
<dbReference type="PROSITE" id="PS50290">
    <property type="entry name" value="PI3_4_KINASE_3"/>
    <property type="match status" value="1"/>
</dbReference>
<keyword evidence="4" id="KW-0547">Nucleotide-binding</keyword>
<feature type="domain" description="PI3K/PI4K catalytic" evidence="8">
    <location>
        <begin position="268"/>
        <end position="565"/>
    </location>
</feature>
<evidence type="ECO:0000259" key="8">
    <source>
        <dbReference type="PROSITE" id="PS50290"/>
    </source>
</evidence>
<dbReference type="GO" id="GO:0005524">
    <property type="term" value="F:ATP binding"/>
    <property type="evidence" value="ECO:0007669"/>
    <property type="project" value="UniProtKB-KW"/>
</dbReference>
<dbReference type="EMBL" id="CAWUPB010000994">
    <property type="protein sequence ID" value="CAK7335741.1"/>
    <property type="molecule type" value="Genomic_DNA"/>
</dbReference>
<dbReference type="InterPro" id="IPR029071">
    <property type="entry name" value="Ubiquitin-like_domsf"/>
</dbReference>
<dbReference type="SMART" id="SM00213">
    <property type="entry name" value="UBQ"/>
    <property type="match status" value="2"/>
</dbReference>
<evidence type="ECO:0000256" key="1">
    <source>
        <dbReference type="ARBA" id="ARBA00008941"/>
    </source>
</evidence>
<dbReference type="PANTHER" id="PTHR45800">
    <property type="entry name" value="PHOSPHATIDYLINOSITOL 4-KINASE GAMMA"/>
    <property type="match status" value="1"/>
</dbReference>
<feature type="domain" description="Ubiquitin-like" evidence="7">
    <location>
        <begin position="111"/>
        <end position="188"/>
    </location>
</feature>
<keyword evidence="6" id="KW-0067">ATP-binding</keyword>
<accession>A0AAV1RH36</accession>
<evidence type="ECO:0000313" key="9">
    <source>
        <dbReference type="EMBL" id="CAK7335741.1"/>
    </source>
</evidence>
<dbReference type="Proteomes" id="UP001314170">
    <property type="component" value="Unassembled WGS sequence"/>
</dbReference>
<protein>
    <recommendedName>
        <fullName evidence="2">1-phosphatidylinositol 4-kinase</fullName>
        <ecNumber evidence="2">2.7.1.67</ecNumber>
    </recommendedName>
</protein>
<proteinExistence type="inferred from homology"/>
<dbReference type="EC" id="2.7.1.67" evidence="2"/>
<feature type="domain" description="Ubiquitin-like" evidence="7">
    <location>
        <begin position="33"/>
        <end position="106"/>
    </location>
</feature>
<evidence type="ECO:0000313" key="10">
    <source>
        <dbReference type="Proteomes" id="UP001314170"/>
    </source>
</evidence>
<dbReference type="InterPro" id="IPR044571">
    <property type="entry name" value="P4KG1-8"/>
</dbReference>
<evidence type="ECO:0000256" key="5">
    <source>
        <dbReference type="ARBA" id="ARBA00022777"/>
    </source>
</evidence>
<keyword evidence="3" id="KW-0808">Transferase</keyword>
<name>A0AAV1RH36_9ROSI</name>